<sequence>MYTLFLCTQDSFSLFIAQQPNPKLSTKWSNCGPIRTCTSSIMPEDRQRIAGAEQIRSLLECCEHMNYRAGILPYPFVPGCQRGYHSTWTTISSHVFQHSNN</sequence>
<proteinExistence type="predicted"/>
<name>V4TG49_CITCL</name>
<dbReference type="Proteomes" id="UP000030687">
    <property type="component" value="Unassembled WGS sequence"/>
</dbReference>
<dbReference type="KEGG" id="cic:CICLE_v10033157mg"/>
<gene>
    <name evidence="1" type="ORF">CICLE_v10033157mg</name>
</gene>
<protein>
    <submittedName>
        <fullName evidence="1">Uncharacterized protein</fullName>
    </submittedName>
</protein>
<dbReference type="AlphaFoldDB" id="V4TG49"/>
<dbReference type="InParanoid" id="V4TG49"/>
<keyword evidence="2" id="KW-1185">Reference proteome</keyword>
<organism evidence="1 2">
    <name type="scientific">Citrus clementina</name>
    <name type="common">Clementine</name>
    <name type="synonym">Citrus deliciosa x Citrus sinensis</name>
    <dbReference type="NCBI Taxonomy" id="85681"/>
    <lineage>
        <taxon>Eukaryota</taxon>
        <taxon>Viridiplantae</taxon>
        <taxon>Streptophyta</taxon>
        <taxon>Embryophyta</taxon>
        <taxon>Tracheophyta</taxon>
        <taxon>Spermatophyta</taxon>
        <taxon>Magnoliopsida</taxon>
        <taxon>eudicotyledons</taxon>
        <taxon>Gunneridae</taxon>
        <taxon>Pentapetalae</taxon>
        <taxon>rosids</taxon>
        <taxon>malvids</taxon>
        <taxon>Sapindales</taxon>
        <taxon>Rutaceae</taxon>
        <taxon>Aurantioideae</taxon>
        <taxon>Citrus</taxon>
    </lineage>
</organism>
<evidence type="ECO:0000313" key="1">
    <source>
        <dbReference type="EMBL" id="ESR52317.1"/>
    </source>
</evidence>
<accession>V4TG49</accession>
<evidence type="ECO:0000313" key="2">
    <source>
        <dbReference type="Proteomes" id="UP000030687"/>
    </source>
</evidence>
<dbReference type="EMBL" id="KI536726">
    <property type="protein sequence ID" value="ESR52317.1"/>
    <property type="molecule type" value="Genomic_DNA"/>
</dbReference>
<dbReference type="Gramene" id="ESR52317">
    <property type="protein sequence ID" value="ESR52317"/>
    <property type="gene ID" value="CICLE_v10033157mg"/>
</dbReference>
<reference evidence="1 2" key="1">
    <citation type="submission" date="2013-10" db="EMBL/GenBank/DDBJ databases">
        <authorList>
            <consortium name="International Citrus Genome Consortium"/>
            <person name="Jenkins J."/>
            <person name="Schmutz J."/>
            <person name="Prochnik S."/>
            <person name="Rokhsar D."/>
            <person name="Gmitter F."/>
            <person name="Ollitrault P."/>
            <person name="Machado M."/>
            <person name="Talon M."/>
            <person name="Wincker P."/>
            <person name="Jaillon O."/>
            <person name="Morgante M."/>
        </authorList>
    </citation>
    <scope>NUCLEOTIDE SEQUENCE</scope>
    <source>
        <strain evidence="2">cv. Clemenules</strain>
    </source>
</reference>